<reference evidence="3" key="3">
    <citation type="submission" date="2020-12" db="UniProtKB">
        <authorList>
            <consortium name="EnsemblPlants"/>
        </authorList>
    </citation>
    <scope>IDENTIFICATION</scope>
</reference>
<feature type="chain" id="PRO_5036319117" evidence="1">
    <location>
        <begin position="19"/>
        <end position="70"/>
    </location>
</feature>
<proteinExistence type="predicted"/>
<name>A0A2K1L441_PHYPA</name>
<accession>A0A2K1L441</accession>
<dbReference type="Gramene" id="Pp3c2_33250V3.1">
    <property type="protein sequence ID" value="PAC:32933248.CDS.1"/>
    <property type="gene ID" value="Pp3c2_33250"/>
</dbReference>
<evidence type="ECO:0000313" key="3">
    <source>
        <dbReference type="EnsemblPlants" id="PAC:32933248.CDS.1"/>
    </source>
</evidence>
<evidence type="ECO:0000313" key="2">
    <source>
        <dbReference type="EMBL" id="PNR60792.1"/>
    </source>
</evidence>
<dbReference type="EnsemblPlants" id="Pp3c2_33250V3.1">
    <property type="protein sequence ID" value="PAC:32933248.CDS.1"/>
    <property type="gene ID" value="Pp3c2_33250"/>
</dbReference>
<dbReference type="AlphaFoldDB" id="A0A2K1L441"/>
<dbReference type="InParanoid" id="A0A2K1L441"/>
<gene>
    <name evidence="2" type="ORF">PHYPA_003585</name>
</gene>
<sequence>MLKFLQFLMYLILPNCECRCTSHNFNKFHSICMLYQGLWPLLLGVSAMFEFCRTWTQVFVTDSKVKSITA</sequence>
<evidence type="ECO:0000313" key="4">
    <source>
        <dbReference type="Proteomes" id="UP000006727"/>
    </source>
</evidence>
<organism evidence="2">
    <name type="scientific">Physcomitrium patens</name>
    <name type="common">Spreading-leaved earth moss</name>
    <name type="synonym">Physcomitrella patens</name>
    <dbReference type="NCBI Taxonomy" id="3218"/>
    <lineage>
        <taxon>Eukaryota</taxon>
        <taxon>Viridiplantae</taxon>
        <taxon>Streptophyta</taxon>
        <taxon>Embryophyta</taxon>
        <taxon>Bryophyta</taxon>
        <taxon>Bryophytina</taxon>
        <taxon>Bryopsida</taxon>
        <taxon>Funariidae</taxon>
        <taxon>Funariales</taxon>
        <taxon>Funariaceae</taxon>
        <taxon>Physcomitrium</taxon>
    </lineage>
</organism>
<dbReference type="Proteomes" id="UP000006727">
    <property type="component" value="Chromosome 2"/>
</dbReference>
<protein>
    <submittedName>
        <fullName evidence="2 3">Uncharacterized protein</fullName>
    </submittedName>
</protein>
<keyword evidence="1" id="KW-0732">Signal</keyword>
<reference evidence="2 4" key="1">
    <citation type="journal article" date="2008" name="Science">
        <title>The Physcomitrella genome reveals evolutionary insights into the conquest of land by plants.</title>
        <authorList>
            <person name="Rensing S."/>
            <person name="Lang D."/>
            <person name="Zimmer A."/>
            <person name="Terry A."/>
            <person name="Salamov A."/>
            <person name="Shapiro H."/>
            <person name="Nishiyama T."/>
            <person name="Perroud P.-F."/>
            <person name="Lindquist E."/>
            <person name="Kamisugi Y."/>
            <person name="Tanahashi T."/>
            <person name="Sakakibara K."/>
            <person name="Fujita T."/>
            <person name="Oishi K."/>
            <person name="Shin-I T."/>
            <person name="Kuroki Y."/>
            <person name="Toyoda A."/>
            <person name="Suzuki Y."/>
            <person name="Hashimoto A."/>
            <person name="Yamaguchi K."/>
            <person name="Sugano A."/>
            <person name="Kohara Y."/>
            <person name="Fujiyama A."/>
            <person name="Anterola A."/>
            <person name="Aoki S."/>
            <person name="Ashton N."/>
            <person name="Barbazuk W.B."/>
            <person name="Barker E."/>
            <person name="Bennetzen J."/>
            <person name="Bezanilla M."/>
            <person name="Blankenship R."/>
            <person name="Cho S.H."/>
            <person name="Dutcher S."/>
            <person name="Estelle M."/>
            <person name="Fawcett J.A."/>
            <person name="Gundlach H."/>
            <person name="Hanada K."/>
            <person name="Heyl A."/>
            <person name="Hicks K.A."/>
            <person name="Hugh J."/>
            <person name="Lohr M."/>
            <person name="Mayer K."/>
            <person name="Melkozernov A."/>
            <person name="Murata T."/>
            <person name="Nelson D."/>
            <person name="Pils B."/>
            <person name="Prigge M."/>
            <person name="Reiss B."/>
            <person name="Renner T."/>
            <person name="Rombauts S."/>
            <person name="Rushton P."/>
            <person name="Sanderfoot A."/>
            <person name="Schween G."/>
            <person name="Shiu S.-H."/>
            <person name="Stueber K."/>
            <person name="Theodoulou F.L."/>
            <person name="Tu H."/>
            <person name="Van de Peer Y."/>
            <person name="Verrier P.J."/>
            <person name="Waters E."/>
            <person name="Wood A."/>
            <person name="Yang L."/>
            <person name="Cove D."/>
            <person name="Cuming A."/>
            <person name="Hasebe M."/>
            <person name="Lucas S."/>
            <person name="Mishler D.B."/>
            <person name="Reski R."/>
            <person name="Grigoriev I."/>
            <person name="Quatrano R.S."/>
            <person name="Boore J.L."/>
        </authorList>
    </citation>
    <scope>NUCLEOTIDE SEQUENCE [LARGE SCALE GENOMIC DNA]</scope>
    <source>
        <strain evidence="3 4">cv. Gransden 2004</strain>
    </source>
</reference>
<keyword evidence="4" id="KW-1185">Reference proteome</keyword>
<reference evidence="2 4" key="2">
    <citation type="journal article" date="2018" name="Plant J.">
        <title>The Physcomitrella patens chromosome-scale assembly reveals moss genome structure and evolution.</title>
        <authorList>
            <person name="Lang D."/>
            <person name="Ullrich K.K."/>
            <person name="Murat F."/>
            <person name="Fuchs J."/>
            <person name="Jenkins J."/>
            <person name="Haas F.B."/>
            <person name="Piednoel M."/>
            <person name="Gundlach H."/>
            <person name="Van Bel M."/>
            <person name="Meyberg R."/>
            <person name="Vives C."/>
            <person name="Morata J."/>
            <person name="Symeonidi A."/>
            <person name="Hiss M."/>
            <person name="Muchero W."/>
            <person name="Kamisugi Y."/>
            <person name="Saleh O."/>
            <person name="Blanc G."/>
            <person name="Decker E.L."/>
            <person name="van Gessel N."/>
            <person name="Grimwood J."/>
            <person name="Hayes R.D."/>
            <person name="Graham S.W."/>
            <person name="Gunter L.E."/>
            <person name="McDaniel S.F."/>
            <person name="Hoernstein S.N.W."/>
            <person name="Larsson A."/>
            <person name="Li F.W."/>
            <person name="Perroud P.F."/>
            <person name="Phillips J."/>
            <person name="Ranjan P."/>
            <person name="Rokshar D.S."/>
            <person name="Rothfels C.J."/>
            <person name="Schneider L."/>
            <person name="Shu S."/>
            <person name="Stevenson D.W."/>
            <person name="Thummler F."/>
            <person name="Tillich M."/>
            <person name="Villarreal Aguilar J.C."/>
            <person name="Widiez T."/>
            <person name="Wong G.K."/>
            <person name="Wymore A."/>
            <person name="Zhang Y."/>
            <person name="Zimmer A.D."/>
            <person name="Quatrano R.S."/>
            <person name="Mayer K.F.X."/>
            <person name="Goodstein D."/>
            <person name="Casacuberta J.M."/>
            <person name="Vandepoele K."/>
            <person name="Reski R."/>
            <person name="Cuming A.C."/>
            <person name="Tuskan G.A."/>
            <person name="Maumus F."/>
            <person name="Salse J."/>
            <person name="Schmutz J."/>
            <person name="Rensing S.A."/>
        </authorList>
    </citation>
    <scope>NUCLEOTIDE SEQUENCE [LARGE SCALE GENOMIC DNA]</scope>
    <source>
        <strain evidence="3 4">cv. Gransden 2004</strain>
    </source>
</reference>
<feature type="signal peptide" evidence="1">
    <location>
        <begin position="1"/>
        <end position="18"/>
    </location>
</feature>
<dbReference type="EMBL" id="ABEU02000002">
    <property type="protein sequence ID" value="PNR60792.1"/>
    <property type="molecule type" value="Genomic_DNA"/>
</dbReference>
<evidence type="ECO:0000256" key="1">
    <source>
        <dbReference type="SAM" id="SignalP"/>
    </source>
</evidence>